<keyword evidence="2" id="KW-0732">Signal</keyword>
<evidence type="ECO:0000256" key="1">
    <source>
        <dbReference type="SAM" id="MobiDB-lite"/>
    </source>
</evidence>
<dbReference type="OrthoDB" id="8273619at2"/>
<protein>
    <recommendedName>
        <fullName evidence="5">Lipoprotein</fullName>
    </recommendedName>
</protein>
<reference evidence="3 4" key="1">
    <citation type="submission" date="2019-03" db="EMBL/GenBank/DDBJ databases">
        <title>Luteimonas zhaokaii sp.nov., isolated from the rectal contents of Plateau pika in Yushu, Qinghai Province, China.</title>
        <authorList>
            <person name="Zhang G."/>
        </authorList>
    </citation>
    <scope>NUCLEOTIDE SEQUENCE [LARGE SCALE GENOMIC DNA]</scope>
    <source>
        <strain evidence="3 4">THG-MD21</strain>
    </source>
</reference>
<feature type="region of interest" description="Disordered" evidence="1">
    <location>
        <begin position="22"/>
        <end position="54"/>
    </location>
</feature>
<organism evidence="3 4">
    <name type="scientific">Luteimonas terrae</name>
    <dbReference type="NCBI Taxonomy" id="1530191"/>
    <lineage>
        <taxon>Bacteria</taxon>
        <taxon>Pseudomonadati</taxon>
        <taxon>Pseudomonadota</taxon>
        <taxon>Gammaproteobacteria</taxon>
        <taxon>Lysobacterales</taxon>
        <taxon>Lysobacteraceae</taxon>
        <taxon>Luteimonas</taxon>
    </lineage>
</organism>
<evidence type="ECO:0000313" key="4">
    <source>
        <dbReference type="Proteomes" id="UP000295543"/>
    </source>
</evidence>
<feature type="chain" id="PRO_5020718218" description="Lipoprotein" evidence="2">
    <location>
        <begin position="19"/>
        <end position="243"/>
    </location>
</feature>
<feature type="signal peptide" evidence="2">
    <location>
        <begin position="1"/>
        <end position="18"/>
    </location>
</feature>
<evidence type="ECO:0000256" key="2">
    <source>
        <dbReference type="SAM" id="SignalP"/>
    </source>
</evidence>
<dbReference type="PROSITE" id="PS51257">
    <property type="entry name" value="PROKAR_LIPOPROTEIN"/>
    <property type="match status" value="1"/>
</dbReference>
<sequence>MRHAALALFALSLAACDAAPPPATPAALAPAATATPAQPPADAPPPEQAPDDLDAAADGDLVVRADAVWQGDVSACRTGQTDVDDCLVSTMRAGGASPDALAATTRLIALGNPGYVSAWREVDGVGHAEITYPFRANTNQGLWLVDAEGRAVDVDENVLPAGAARLRSELKPFLEAHPDAMPFPPARAVGSEAAPDGGLRLRFDVPMRTCHACEDVGFLELGYDFTAERRYEGRSVIALREAK</sequence>
<dbReference type="EMBL" id="SMTG01000009">
    <property type="protein sequence ID" value="TDK28924.1"/>
    <property type="molecule type" value="Genomic_DNA"/>
</dbReference>
<proteinExistence type="predicted"/>
<gene>
    <name evidence="3" type="ORF">E2F49_15285</name>
</gene>
<evidence type="ECO:0000313" key="3">
    <source>
        <dbReference type="EMBL" id="TDK28924.1"/>
    </source>
</evidence>
<feature type="compositionally biased region" description="Pro residues" evidence="1">
    <location>
        <begin position="37"/>
        <end position="48"/>
    </location>
</feature>
<keyword evidence="4" id="KW-1185">Reference proteome</keyword>
<name>A0A4R5U538_9GAMM</name>
<dbReference type="Proteomes" id="UP000295543">
    <property type="component" value="Unassembled WGS sequence"/>
</dbReference>
<feature type="compositionally biased region" description="Low complexity" evidence="1">
    <location>
        <begin position="25"/>
        <end position="36"/>
    </location>
</feature>
<dbReference type="AlphaFoldDB" id="A0A4R5U538"/>
<comment type="caution">
    <text evidence="3">The sequence shown here is derived from an EMBL/GenBank/DDBJ whole genome shotgun (WGS) entry which is preliminary data.</text>
</comment>
<dbReference type="RefSeq" id="WP_133394694.1">
    <property type="nucleotide sequence ID" value="NZ_SMTG01000009.1"/>
</dbReference>
<evidence type="ECO:0008006" key="5">
    <source>
        <dbReference type="Google" id="ProtNLM"/>
    </source>
</evidence>
<accession>A0A4R5U538</accession>